<protein>
    <submittedName>
        <fullName evidence="1">Uncharacterized protein</fullName>
    </submittedName>
</protein>
<organism evidence="1 2">
    <name type="scientific">Sphagnurus paluster</name>
    <dbReference type="NCBI Taxonomy" id="117069"/>
    <lineage>
        <taxon>Eukaryota</taxon>
        <taxon>Fungi</taxon>
        <taxon>Dikarya</taxon>
        <taxon>Basidiomycota</taxon>
        <taxon>Agaricomycotina</taxon>
        <taxon>Agaricomycetes</taxon>
        <taxon>Agaricomycetidae</taxon>
        <taxon>Agaricales</taxon>
        <taxon>Tricholomatineae</taxon>
        <taxon>Lyophyllaceae</taxon>
        <taxon>Sphagnurus</taxon>
    </lineage>
</organism>
<reference evidence="1" key="2">
    <citation type="submission" date="2021-10" db="EMBL/GenBank/DDBJ databases">
        <title>Phylogenomics reveals ancestral predisposition of the termite-cultivated fungus Termitomyces towards a domesticated lifestyle.</title>
        <authorList>
            <person name="Auxier B."/>
            <person name="Grum-Grzhimaylo A."/>
            <person name="Cardenas M.E."/>
            <person name="Lodge J.D."/>
            <person name="Laessoe T."/>
            <person name="Pedersen O."/>
            <person name="Smith M.E."/>
            <person name="Kuyper T.W."/>
            <person name="Franco-Molano E.A."/>
            <person name="Baroni T.J."/>
            <person name="Aanen D.K."/>
        </authorList>
    </citation>
    <scope>NUCLEOTIDE SEQUENCE</scope>
    <source>
        <strain evidence="1">D49</strain>
    </source>
</reference>
<accession>A0A9P7GLM7</accession>
<dbReference type="OrthoDB" id="3158032at2759"/>
<sequence>MDQAEMARRVYAVRDSFRDILVNTCGTRNETSSSADSAPPFPRLTALCSTVVGENMECEGESDESDGEEEIVTLLDSIYETIPLEHRRLTVLSHGLSLILNSTVHHPTLLIILLDLTLEHRLQHESFVLLHSLLSFTLGGTSIASHEVPPICHPSHANFLLELRERWVVGGFPESKFFGAFVDVMEVTHRYEIWVCKAVHNLAQLISTRDLVRHIWMIRAFSHFTNNSPTLERAKSTPSNDDRREATDSRFCAWLKISLERYLPHVVSDEVAVPEELTHALGEMLTVALTSNRGTTAEARGLLLCLATCWLSCPSQSLKERVLDCLRGVPFETSTFTPLIASVFTSSDGCLDIFHQTTQSLAHSLHSCGLSQLESSLWGSALAHIEYPPRERQLSHRHGVEKVQSHRHKLIELVDEADKRCLAPPDTPTVALRRPNPGLLRSHEGHLNGTLEWEPSVCFTITPRYEVKGSYDGTFDEPVEIAYISLGRYEEIAEPRRGKTQVAQSSPNDQLLFAPLRCLFNKIHIALNPHNTH</sequence>
<dbReference type="Proteomes" id="UP000717328">
    <property type="component" value="Unassembled WGS sequence"/>
</dbReference>
<gene>
    <name evidence="1" type="ORF">H0H81_003106</name>
</gene>
<proteinExistence type="predicted"/>
<dbReference type="AlphaFoldDB" id="A0A9P7GLM7"/>
<reference evidence="1" key="1">
    <citation type="submission" date="2021-02" db="EMBL/GenBank/DDBJ databases">
        <authorList>
            <person name="Nieuwenhuis M."/>
            <person name="Van De Peppel L.J.J."/>
        </authorList>
    </citation>
    <scope>NUCLEOTIDE SEQUENCE</scope>
    <source>
        <strain evidence="1">D49</strain>
    </source>
</reference>
<keyword evidence="2" id="KW-1185">Reference proteome</keyword>
<comment type="caution">
    <text evidence="1">The sequence shown here is derived from an EMBL/GenBank/DDBJ whole genome shotgun (WGS) entry which is preliminary data.</text>
</comment>
<dbReference type="EMBL" id="JABCKI010000878">
    <property type="protein sequence ID" value="KAG5649555.1"/>
    <property type="molecule type" value="Genomic_DNA"/>
</dbReference>
<evidence type="ECO:0000313" key="2">
    <source>
        <dbReference type="Proteomes" id="UP000717328"/>
    </source>
</evidence>
<evidence type="ECO:0000313" key="1">
    <source>
        <dbReference type="EMBL" id="KAG5649555.1"/>
    </source>
</evidence>
<name>A0A9P7GLM7_9AGAR</name>